<dbReference type="NCBIfam" id="TIGR01128">
    <property type="entry name" value="holA"/>
    <property type="match status" value="1"/>
</dbReference>
<dbReference type="InterPro" id="IPR032780">
    <property type="entry name" value="DNA_pol3_delt_C"/>
</dbReference>
<dbReference type="CDD" id="cd18138">
    <property type="entry name" value="HLD_clamp_pol_III_delta"/>
    <property type="match status" value="1"/>
</dbReference>
<dbReference type="Gene3D" id="1.10.8.60">
    <property type="match status" value="1"/>
</dbReference>
<dbReference type="EMBL" id="CP029347">
    <property type="protein sequence ID" value="AWL11452.1"/>
    <property type="molecule type" value="Genomic_DNA"/>
</dbReference>
<dbReference type="Proteomes" id="UP000245728">
    <property type="component" value="Chromosome"/>
</dbReference>
<evidence type="ECO:0000259" key="10">
    <source>
        <dbReference type="Pfam" id="PF06144"/>
    </source>
</evidence>
<dbReference type="PANTHER" id="PTHR34388:SF1">
    <property type="entry name" value="DNA POLYMERASE III SUBUNIT DELTA"/>
    <property type="match status" value="1"/>
</dbReference>
<dbReference type="Gene3D" id="1.20.272.10">
    <property type="match status" value="1"/>
</dbReference>
<evidence type="ECO:0000313" key="12">
    <source>
        <dbReference type="EMBL" id="AWL11452.1"/>
    </source>
</evidence>
<organism evidence="12 13">
    <name type="scientific">Saliniradius amylolyticus</name>
    <dbReference type="NCBI Taxonomy" id="2183582"/>
    <lineage>
        <taxon>Bacteria</taxon>
        <taxon>Pseudomonadati</taxon>
        <taxon>Pseudomonadota</taxon>
        <taxon>Gammaproteobacteria</taxon>
        <taxon>Alteromonadales</taxon>
        <taxon>Alteromonadaceae</taxon>
        <taxon>Saliniradius</taxon>
    </lineage>
</organism>
<dbReference type="PANTHER" id="PTHR34388">
    <property type="entry name" value="DNA POLYMERASE III SUBUNIT DELTA"/>
    <property type="match status" value="1"/>
</dbReference>
<feature type="domain" description="DNA polymerase III delta N-terminal" evidence="10">
    <location>
        <begin position="21"/>
        <end position="139"/>
    </location>
</feature>
<keyword evidence="13" id="KW-1185">Reference proteome</keyword>
<dbReference type="InterPro" id="IPR008921">
    <property type="entry name" value="DNA_pol3_clamp-load_cplx_C"/>
</dbReference>
<dbReference type="GO" id="GO:0003677">
    <property type="term" value="F:DNA binding"/>
    <property type="evidence" value="ECO:0007669"/>
    <property type="project" value="InterPro"/>
</dbReference>
<dbReference type="GO" id="GO:0006261">
    <property type="term" value="P:DNA-templated DNA replication"/>
    <property type="evidence" value="ECO:0007669"/>
    <property type="project" value="TreeGrafter"/>
</dbReference>
<gene>
    <name evidence="12" type="primary">holA</name>
    <name evidence="12" type="ORF">HMF8227_00959</name>
</gene>
<dbReference type="Pfam" id="PF06144">
    <property type="entry name" value="DNA_pol3_delta"/>
    <property type="match status" value="1"/>
</dbReference>
<dbReference type="AlphaFoldDB" id="A0A2S2E1Q3"/>
<evidence type="ECO:0000256" key="8">
    <source>
        <dbReference type="ARBA" id="ARBA00049244"/>
    </source>
</evidence>
<evidence type="ECO:0000256" key="1">
    <source>
        <dbReference type="ARBA" id="ARBA00012417"/>
    </source>
</evidence>
<comment type="similarity">
    <text evidence="7">Belongs to the DNA polymerase HolA subunit family.</text>
</comment>
<dbReference type="GO" id="GO:0003887">
    <property type="term" value="F:DNA-directed DNA polymerase activity"/>
    <property type="evidence" value="ECO:0007669"/>
    <property type="project" value="UniProtKB-UniRule"/>
</dbReference>
<sequence length="344" mass="39243">MQVYPNRFDSTVAQQGLACFYLIFGDEPQQKLEVIDAIRQHAKQHGFDERQSFQADNQFQWATLVEATQTLSLFSARQLIELELPSGKPGAEGSKVLKQLAETPSEDVIVVLHGNRIGKDVQNTKWFKALDNRGVYVPCYPMEGNHLQNWVRQRLQQHQLQAEPEVVKLIADYCEGNLLAARQEIEKLALLFPGQSITLEQATGAVVDQSRFNVFQLVDVLLAGDAARSVKLLQRLESEGIEPTIILWALVREWQTLYELQFALNQGNNLSALFKQHRIWRNRQGLYQTALQRLDLPTLDKMHGKLMAFDQALKQSSITRPYVELCHLCLLFMPMPLDALELGY</sequence>
<evidence type="ECO:0000256" key="2">
    <source>
        <dbReference type="ARBA" id="ARBA00017703"/>
    </source>
</evidence>
<dbReference type="SUPFAM" id="SSF48019">
    <property type="entry name" value="post-AAA+ oligomerization domain-like"/>
    <property type="match status" value="1"/>
</dbReference>
<protein>
    <recommendedName>
        <fullName evidence="2 9">DNA polymerase III subunit delta</fullName>
        <ecNumber evidence="1 9">2.7.7.7</ecNumber>
    </recommendedName>
</protein>
<evidence type="ECO:0000313" key="13">
    <source>
        <dbReference type="Proteomes" id="UP000245728"/>
    </source>
</evidence>
<evidence type="ECO:0000256" key="5">
    <source>
        <dbReference type="ARBA" id="ARBA00022705"/>
    </source>
</evidence>
<proteinExistence type="inferred from homology"/>
<evidence type="ECO:0000256" key="7">
    <source>
        <dbReference type="ARBA" id="ARBA00034754"/>
    </source>
</evidence>
<keyword evidence="5" id="KW-0235">DNA replication</keyword>
<dbReference type="Gene3D" id="3.40.50.300">
    <property type="entry name" value="P-loop containing nucleotide triphosphate hydrolases"/>
    <property type="match status" value="1"/>
</dbReference>
<dbReference type="GO" id="GO:0009360">
    <property type="term" value="C:DNA polymerase III complex"/>
    <property type="evidence" value="ECO:0007669"/>
    <property type="project" value="UniProtKB-UniRule"/>
</dbReference>
<accession>A0A2S2E1Q3</accession>
<keyword evidence="3 12" id="KW-0808">Transferase</keyword>
<dbReference type="EC" id="2.7.7.7" evidence="1 9"/>
<evidence type="ECO:0000256" key="3">
    <source>
        <dbReference type="ARBA" id="ARBA00022679"/>
    </source>
</evidence>
<evidence type="ECO:0000256" key="4">
    <source>
        <dbReference type="ARBA" id="ARBA00022695"/>
    </source>
</evidence>
<dbReference type="InterPro" id="IPR027417">
    <property type="entry name" value="P-loop_NTPase"/>
</dbReference>
<keyword evidence="6 12" id="KW-0239">DNA-directed DNA polymerase</keyword>
<dbReference type="InterPro" id="IPR005790">
    <property type="entry name" value="DNA_polIII_delta"/>
</dbReference>
<keyword evidence="4 12" id="KW-0548">Nucleotidyltransferase</keyword>
<evidence type="ECO:0000259" key="11">
    <source>
        <dbReference type="Pfam" id="PF14840"/>
    </source>
</evidence>
<dbReference type="Pfam" id="PF14840">
    <property type="entry name" value="DNA_pol3_delt_C"/>
    <property type="match status" value="1"/>
</dbReference>
<dbReference type="OrthoDB" id="9770982at2"/>
<evidence type="ECO:0000256" key="6">
    <source>
        <dbReference type="ARBA" id="ARBA00022932"/>
    </source>
</evidence>
<dbReference type="SUPFAM" id="SSF52540">
    <property type="entry name" value="P-loop containing nucleoside triphosphate hydrolases"/>
    <property type="match status" value="1"/>
</dbReference>
<evidence type="ECO:0000256" key="9">
    <source>
        <dbReference type="NCBIfam" id="TIGR01128"/>
    </source>
</evidence>
<comment type="catalytic activity">
    <reaction evidence="8">
        <text>DNA(n) + a 2'-deoxyribonucleoside 5'-triphosphate = DNA(n+1) + diphosphate</text>
        <dbReference type="Rhea" id="RHEA:22508"/>
        <dbReference type="Rhea" id="RHEA-COMP:17339"/>
        <dbReference type="Rhea" id="RHEA-COMP:17340"/>
        <dbReference type="ChEBI" id="CHEBI:33019"/>
        <dbReference type="ChEBI" id="CHEBI:61560"/>
        <dbReference type="ChEBI" id="CHEBI:173112"/>
        <dbReference type="EC" id="2.7.7.7"/>
    </reaction>
</comment>
<name>A0A2S2E1Q3_9ALTE</name>
<dbReference type="RefSeq" id="WP_109339095.1">
    <property type="nucleotide sequence ID" value="NZ_CP029347.1"/>
</dbReference>
<dbReference type="InterPro" id="IPR010372">
    <property type="entry name" value="DNA_pol3_delta_N"/>
</dbReference>
<dbReference type="KEGG" id="salh:HMF8227_00959"/>
<reference evidence="12 13" key="1">
    <citation type="submission" date="2018-05" db="EMBL/GenBank/DDBJ databases">
        <title>Salinimonas sp. HMF8227 Genome sequencing and assembly.</title>
        <authorList>
            <person name="Kang H."/>
            <person name="Kang J."/>
            <person name="Cha I."/>
            <person name="Kim H."/>
            <person name="Joh K."/>
        </authorList>
    </citation>
    <scope>NUCLEOTIDE SEQUENCE [LARGE SCALE GENOMIC DNA]</scope>
    <source>
        <strain evidence="12 13">HMF8227</strain>
    </source>
</reference>
<feature type="domain" description="DNA polymerase III subunit delta C-terminal" evidence="11">
    <location>
        <begin position="215"/>
        <end position="336"/>
    </location>
</feature>